<organism evidence="2 3">
    <name type="scientific">Pandoraea oxalativorans</name>
    <dbReference type="NCBI Taxonomy" id="573737"/>
    <lineage>
        <taxon>Bacteria</taxon>
        <taxon>Pseudomonadati</taxon>
        <taxon>Pseudomonadota</taxon>
        <taxon>Betaproteobacteria</taxon>
        <taxon>Burkholderiales</taxon>
        <taxon>Burkholderiaceae</taxon>
        <taxon>Pandoraea</taxon>
    </lineage>
</organism>
<reference evidence="2" key="1">
    <citation type="submission" date="2016-06" db="EMBL/GenBank/DDBJ databases">
        <title>Pandoraea oxalativorans DSM 23570 Genome Sequencing.</title>
        <authorList>
            <person name="Ee R."/>
            <person name="Lim Y.-L."/>
            <person name="Yong D."/>
            <person name="Yin W.-F."/>
            <person name="Chan K.-G."/>
        </authorList>
    </citation>
    <scope>NUCLEOTIDE SEQUENCE</scope>
    <source>
        <strain evidence="2">DSM 23570</strain>
        <plasmid evidence="2">pPO70-1</plasmid>
    </source>
</reference>
<feature type="region of interest" description="Disordered" evidence="1">
    <location>
        <begin position="85"/>
        <end position="110"/>
    </location>
</feature>
<name>A0A0G3IFS7_9BURK</name>
<geneLocation type="plasmid" evidence="2 3">
    <name>pPO70-1</name>
</geneLocation>
<proteinExistence type="predicted"/>
<feature type="region of interest" description="Disordered" evidence="1">
    <location>
        <begin position="1"/>
        <end position="25"/>
    </location>
</feature>
<sequence>MPASIGRTPEKQSVADDGPLPSSGAAAVSRRLIPMLGGMPAWPCTIGRPRCAGDVDTAGAPPKGVEDRRPGGVGLAARGVLSQPVSRRRITPAPPQATETTGGAFSTGGV</sequence>
<dbReference type="AlphaFoldDB" id="A0A0G3IFS7"/>
<evidence type="ECO:0000256" key="1">
    <source>
        <dbReference type="SAM" id="MobiDB-lite"/>
    </source>
</evidence>
<dbReference type="EMBL" id="CP011518">
    <property type="protein sequence ID" value="AKK24756.1"/>
    <property type="molecule type" value="Genomic_DNA"/>
</dbReference>
<evidence type="ECO:0000313" key="2">
    <source>
        <dbReference type="EMBL" id="AKK24756.1"/>
    </source>
</evidence>
<dbReference type="Proteomes" id="UP000035050">
    <property type="component" value="Plasmid pPO70-1"/>
</dbReference>
<gene>
    <name evidence="2" type="ORF">MB84_28555</name>
</gene>
<keyword evidence="3" id="KW-1185">Reference proteome</keyword>
<protein>
    <submittedName>
        <fullName evidence="2">Uncharacterized protein</fullName>
    </submittedName>
</protein>
<accession>A0A0G3IFS7</accession>
<dbReference type="PATRIC" id="fig|573737.6.peg.5645"/>
<keyword evidence="2" id="KW-0614">Plasmid</keyword>
<evidence type="ECO:0000313" key="3">
    <source>
        <dbReference type="Proteomes" id="UP000035050"/>
    </source>
</evidence>
<dbReference type="KEGG" id="pox:MB84_28555"/>